<feature type="region of interest" description="Disordered" evidence="1">
    <location>
        <begin position="76"/>
        <end position="102"/>
    </location>
</feature>
<keyword evidence="3" id="KW-1185">Reference proteome</keyword>
<evidence type="ECO:0000256" key="1">
    <source>
        <dbReference type="SAM" id="MobiDB-lite"/>
    </source>
</evidence>
<evidence type="ECO:0000313" key="2">
    <source>
        <dbReference type="EMBL" id="KAL1507233.1"/>
    </source>
</evidence>
<reference evidence="2 3" key="1">
    <citation type="journal article" date="2024" name="Science">
        <title>Giant polyketide synthase enzymes in the biosynthesis of giant marine polyether toxins.</title>
        <authorList>
            <person name="Fallon T.R."/>
            <person name="Shende V.V."/>
            <person name="Wierzbicki I.H."/>
            <person name="Pendleton A.L."/>
            <person name="Watervoot N.F."/>
            <person name="Auber R.P."/>
            <person name="Gonzalez D.J."/>
            <person name="Wisecaver J.H."/>
            <person name="Moore B.S."/>
        </authorList>
    </citation>
    <scope>NUCLEOTIDE SEQUENCE [LARGE SCALE GENOMIC DNA]</scope>
    <source>
        <strain evidence="2 3">12B1</strain>
    </source>
</reference>
<dbReference type="Proteomes" id="UP001515480">
    <property type="component" value="Unassembled WGS sequence"/>
</dbReference>
<organism evidence="2 3">
    <name type="scientific">Prymnesium parvum</name>
    <name type="common">Toxic golden alga</name>
    <dbReference type="NCBI Taxonomy" id="97485"/>
    <lineage>
        <taxon>Eukaryota</taxon>
        <taxon>Haptista</taxon>
        <taxon>Haptophyta</taxon>
        <taxon>Prymnesiophyceae</taxon>
        <taxon>Prymnesiales</taxon>
        <taxon>Prymnesiaceae</taxon>
        <taxon>Prymnesium</taxon>
    </lineage>
</organism>
<feature type="region of interest" description="Disordered" evidence="1">
    <location>
        <begin position="1"/>
        <end position="30"/>
    </location>
</feature>
<sequence>MGAPHEVAGPCSFPNMQRPRPPPAHEGSIHEERKAALSMVKTCEPAMGPRRLEERMTAPRVWATAHESAQKRLRLIESPTASTVRPERRRSAREAFHPSPQL</sequence>
<name>A0AB34IVN6_PRYPA</name>
<comment type="caution">
    <text evidence="2">The sequence shown here is derived from an EMBL/GenBank/DDBJ whole genome shotgun (WGS) entry which is preliminary data.</text>
</comment>
<accession>A0AB34IVN6</accession>
<proteinExistence type="predicted"/>
<evidence type="ECO:0000313" key="3">
    <source>
        <dbReference type="Proteomes" id="UP001515480"/>
    </source>
</evidence>
<gene>
    <name evidence="2" type="ORF">AB1Y20_008082</name>
</gene>
<protein>
    <submittedName>
        <fullName evidence="2">Uncharacterized protein</fullName>
    </submittedName>
</protein>
<dbReference type="AlphaFoldDB" id="A0AB34IVN6"/>
<dbReference type="EMBL" id="JBGBPQ010000018">
    <property type="protein sequence ID" value="KAL1507233.1"/>
    <property type="molecule type" value="Genomic_DNA"/>
</dbReference>